<evidence type="ECO:0000313" key="3">
    <source>
        <dbReference type="Proteomes" id="UP000242861"/>
    </source>
</evidence>
<evidence type="ECO:0000259" key="1">
    <source>
        <dbReference type="PROSITE" id="PS50222"/>
    </source>
</evidence>
<dbReference type="AlphaFoldDB" id="A0A2I0CUR1"/>
<keyword evidence="2" id="KW-0067">ATP-binding</keyword>
<dbReference type="GO" id="GO:0005524">
    <property type="term" value="F:ATP binding"/>
    <property type="evidence" value="ECO:0007669"/>
    <property type="project" value="UniProtKB-KW"/>
</dbReference>
<dbReference type="InterPro" id="IPR002048">
    <property type="entry name" value="EF_hand_dom"/>
</dbReference>
<dbReference type="InterPro" id="IPR033186">
    <property type="entry name" value="HerA_C"/>
</dbReference>
<dbReference type="RefSeq" id="WP_101192349.1">
    <property type="nucleotide sequence ID" value="NZ_PIYS01000001.1"/>
</dbReference>
<sequence>MEKITELLLGARADGQPQGQSLRLGNRHGLIAGATGTGKTVTLQRLIEGFSDAGVSVFAADIKGDLCGLGAAATPQGKIAERIAQMSFLNYRSQAYPLTLWDVHGQTGHPLRTTLSEMGPLLLGSLLQLSDSQQAALYAVFRVADRDGLLLLDLKDLKALLQYLGEQPAVLGEDAALFTKASAQALQRRLATLEQQGCEALFGEPALQLADLLQPAADGRGMIHLLDASRLIHESPKLYAIFLCWLLAELFEQLPERGDAERPLLALFFDEAHLLFHDTPKALQERLEQVVRLVRSKGVGVYFVTQSPSDLPDPVLAQLGLRIVHGLRAFTAAEQRSLKAVADGFRSNPAFDTRSRLSELGIGEALISSLESSGIPGRVEHVWIAPPQSRIGPLLAEERRALITNSVLRERYDQAIDRHSAYEMLRERALQATPAQATGQPVPGAGSPALEALGEVAGQVLKSAVRQAANQLGRQLVRGLLGSLLGKR</sequence>
<dbReference type="Pfam" id="PF05872">
    <property type="entry name" value="HerA_C"/>
    <property type="match status" value="1"/>
</dbReference>
<dbReference type="SUPFAM" id="SSF52540">
    <property type="entry name" value="P-loop containing nucleoside triphosphate hydrolases"/>
    <property type="match status" value="1"/>
</dbReference>
<reference evidence="3" key="1">
    <citation type="submission" date="2017-12" db="EMBL/GenBank/DDBJ databases">
        <authorList>
            <person name="Yu X.-Y."/>
        </authorList>
    </citation>
    <scope>NUCLEOTIDE SEQUENCE [LARGE SCALE GENOMIC DNA]</scope>
    <source>
        <strain evidence="3">ZYSR67-Z</strain>
    </source>
</reference>
<evidence type="ECO:0000313" key="2">
    <source>
        <dbReference type="EMBL" id="PKF73360.1"/>
    </source>
</evidence>
<dbReference type="GO" id="GO:0005509">
    <property type="term" value="F:calcium ion binding"/>
    <property type="evidence" value="ECO:0007669"/>
    <property type="project" value="InterPro"/>
</dbReference>
<dbReference type="EMBL" id="PIYS01000001">
    <property type="protein sequence ID" value="PKF73360.1"/>
    <property type="molecule type" value="Genomic_DNA"/>
</dbReference>
<proteinExistence type="predicted"/>
<dbReference type="InterPro" id="IPR027417">
    <property type="entry name" value="P-loop_NTPase"/>
</dbReference>
<dbReference type="InterPro" id="IPR051162">
    <property type="entry name" value="T4SS_component"/>
</dbReference>
<comment type="caution">
    <text evidence="2">The sequence shown here is derived from an EMBL/GenBank/DDBJ whole genome shotgun (WGS) entry which is preliminary data.</text>
</comment>
<keyword evidence="2" id="KW-0547">Nucleotide-binding</keyword>
<feature type="domain" description="EF-hand" evidence="1">
    <location>
        <begin position="132"/>
        <end position="167"/>
    </location>
</feature>
<dbReference type="PROSITE" id="PS50222">
    <property type="entry name" value="EF_HAND_2"/>
    <property type="match status" value="1"/>
</dbReference>
<gene>
    <name evidence="2" type="ORF">CW360_00310</name>
</gene>
<dbReference type="PANTHER" id="PTHR30121">
    <property type="entry name" value="UNCHARACTERIZED PROTEIN YJGR-RELATED"/>
    <property type="match status" value="1"/>
</dbReference>
<organism evidence="2 3">
    <name type="scientific">Pseudomonas fluvialis</name>
    <dbReference type="NCBI Taxonomy" id="1793966"/>
    <lineage>
        <taxon>Bacteria</taxon>
        <taxon>Pseudomonadati</taxon>
        <taxon>Pseudomonadota</taxon>
        <taxon>Gammaproteobacteria</taxon>
        <taxon>Pseudomonadales</taxon>
        <taxon>Pseudomonadaceae</taxon>
        <taxon>Pseudomonas</taxon>
    </lineage>
</organism>
<dbReference type="Proteomes" id="UP000242861">
    <property type="component" value="Unassembled WGS sequence"/>
</dbReference>
<dbReference type="Gene3D" id="3.40.50.300">
    <property type="entry name" value="P-loop containing nucleotide triphosphate hydrolases"/>
    <property type="match status" value="2"/>
</dbReference>
<protein>
    <submittedName>
        <fullName evidence="2">ATP-binding protein</fullName>
    </submittedName>
</protein>
<name>A0A2I0CUR1_9PSED</name>
<dbReference type="PANTHER" id="PTHR30121:SF6">
    <property type="entry name" value="SLR6007 PROTEIN"/>
    <property type="match status" value="1"/>
</dbReference>
<accession>A0A2I0CUR1</accession>